<evidence type="ECO:0000256" key="3">
    <source>
        <dbReference type="ARBA" id="ARBA00022722"/>
    </source>
</evidence>
<dbReference type="Gene3D" id="1.10.340.70">
    <property type="match status" value="1"/>
</dbReference>
<dbReference type="InterPro" id="IPR041588">
    <property type="entry name" value="Integrase_H2C2"/>
</dbReference>
<dbReference type="SUPFAM" id="SSF53098">
    <property type="entry name" value="Ribonuclease H-like"/>
    <property type="match status" value="1"/>
</dbReference>
<evidence type="ECO:0000256" key="5">
    <source>
        <dbReference type="ARBA" id="ARBA00022884"/>
    </source>
</evidence>
<evidence type="ECO:0000256" key="6">
    <source>
        <dbReference type="ARBA" id="ARBA00023268"/>
    </source>
</evidence>
<evidence type="ECO:0000256" key="1">
    <source>
        <dbReference type="ARBA" id="ARBA00022679"/>
    </source>
</evidence>
<dbReference type="Gene3D" id="3.10.10.10">
    <property type="entry name" value="HIV Type 1 Reverse Transcriptase, subunit A, domain 1"/>
    <property type="match status" value="1"/>
</dbReference>
<feature type="domain" description="Integrase catalytic" evidence="8">
    <location>
        <begin position="1433"/>
        <end position="1599"/>
    </location>
</feature>
<dbReference type="Gene3D" id="3.30.420.10">
    <property type="entry name" value="Ribonuclease H-like superfamily/Ribonuclease H"/>
    <property type="match status" value="1"/>
</dbReference>
<dbReference type="PANTHER" id="PTHR37984">
    <property type="entry name" value="PROTEIN CBG26694"/>
    <property type="match status" value="1"/>
</dbReference>
<dbReference type="EMBL" id="JACAZI010000035">
    <property type="protein sequence ID" value="KAF7328583.1"/>
    <property type="molecule type" value="Genomic_DNA"/>
</dbReference>
<dbReference type="OrthoDB" id="5599163at2759"/>
<dbReference type="PANTHER" id="PTHR37984:SF5">
    <property type="entry name" value="PROTEIN NYNRIN-LIKE"/>
    <property type="match status" value="1"/>
</dbReference>
<dbReference type="GO" id="GO:0015074">
    <property type="term" value="P:DNA integration"/>
    <property type="evidence" value="ECO:0007669"/>
    <property type="project" value="InterPro"/>
</dbReference>
<comment type="caution">
    <text evidence="9">The sequence shown here is derived from an EMBL/GenBank/DDBJ whole genome shotgun (WGS) entry which is preliminary data.</text>
</comment>
<dbReference type="Pfam" id="PF17921">
    <property type="entry name" value="Integrase_H2C2"/>
    <property type="match status" value="1"/>
</dbReference>
<dbReference type="Gene3D" id="2.40.70.10">
    <property type="entry name" value="Acid Proteases"/>
    <property type="match status" value="1"/>
</dbReference>
<organism evidence="9 10">
    <name type="scientific">Mycena venus</name>
    <dbReference type="NCBI Taxonomy" id="2733690"/>
    <lineage>
        <taxon>Eukaryota</taxon>
        <taxon>Fungi</taxon>
        <taxon>Dikarya</taxon>
        <taxon>Basidiomycota</taxon>
        <taxon>Agaricomycotina</taxon>
        <taxon>Agaricomycetes</taxon>
        <taxon>Agaricomycetidae</taxon>
        <taxon>Agaricales</taxon>
        <taxon>Marasmiineae</taxon>
        <taxon>Mycenaceae</taxon>
        <taxon>Mycena</taxon>
    </lineage>
</organism>
<name>A0A8H6U279_9AGAR</name>
<feature type="compositionally biased region" description="Basic and acidic residues" evidence="7">
    <location>
        <begin position="230"/>
        <end position="243"/>
    </location>
</feature>
<dbReference type="GO" id="GO:0004519">
    <property type="term" value="F:endonuclease activity"/>
    <property type="evidence" value="ECO:0007669"/>
    <property type="project" value="UniProtKB-KW"/>
</dbReference>
<dbReference type="InterPro" id="IPR043128">
    <property type="entry name" value="Rev_trsase/Diguanyl_cyclase"/>
</dbReference>
<dbReference type="CDD" id="cd00303">
    <property type="entry name" value="retropepsin_like"/>
    <property type="match status" value="1"/>
</dbReference>
<dbReference type="Proteomes" id="UP000620124">
    <property type="component" value="Unassembled WGS sequence"/>
</dbReference>
<dbReference type="CDD" id="cd01647">
    <property type="entry name" value="RT_LTR"/>
    <property type="match status" value="1"/>
</dbReference>
<dbReference type="PROSITE" id="PS50994">
    <property type="entry name" value="INTEGRASE"/>
    <property type="match status" value="1"/>
</dbReference>
<evidence type="ECO:0000313" key="10">
    <source>
        <dbReference type="Proteomes" id="UP000620124"/>
    </source>
</evidence>
<dbReference type="InterPro" id="IPR012337">
    <property type="entry name" value="RNaseH-like_sf"/>
</dbReference>
<feature type="region of interest" description="Disordered" evidence="7">
    <location>
        <begin position="228"/>
        <end position="288"/>
    </location>
</feature>
<protein>
    <submittedName>
        <fullName evidence="9">Integrase catalytic domain-containing protein</fullName>
    </submittedName>
</protein>
<keyword evidence="6" id="KW-0511">Multifunctional enzyme</keyword>
<feature type="region of interest" description="Disordered" evidence="7">
    <location>
        <begin position="1750"/>
        <end position="1775"/>
    </location>
</feature>
<dbReference type="Pfam" id="PF13650">
    <property type="entry name" value="Asp_protease_2"/>
    <property type="match status" value="1"/>
</dbReference>
<dbReference type="Gene3D" id="3.30.70.270">
    <property type="match status" value="2"/>
</dbReference>
<dbReference type="InterPro" id="IPR041577">
    <property type="entry name" value="RT_RNaseH_2"/>
</dbReference>
<dbReference type="InterPro" id="IPR036397">
    <property type="entry name" value="RNaseH_sf"/>
</dbReference>
<dbReference type="InterPro" id="IPR021109">
    <property type="entry name" value="Peptidase_aspartic_dom_sf"/>
</dbReference>
<dbReference type="InterPro" id="IPR001584">
    <property type="entry name" value="Integrase_cat-core"/>
</dbReference>
<keyword evidence="4" id="KW-0255">Endonuclease</keyword>
<feature type="compositionally biased region" description="Low complexity" evidence="7">
    <location>
        <begin position="252"/>
        <end position="275"/>
    </location>
</feature>
<keyword evidence="4" id="KW-0378">Hydrolase</keyword>
<dbReference type="InterPro" id="IPR050951">
    <property type="entry name" value="Retrovirus_Pol_polyprotein"/>
</dbReference>
<dbReference type="GO" id="GO:0003723">
    <property type="term" value="F:RNA binding"/>
    <property type="evidence" value="ECO:0007669"/>
    <property type="project" value="UniProtKB-KW"/>
</dbReference>
<gene>
    <name evidence="9" type="ORF">MVEN_02546400</name>
</gene>
<reference evidence="9" key="1">
    <citation type="submission" date="2020-05" db="EMBL/GenBank/DDBJ databases">
        <title>Mycena genomes resolve the evolution of fungal bioluminescence.</title>
        <authorList>
            <person name="Tsai I.J."/>
        </authorList>
    </citation>
    <scope>NUCLEOTIDE SEQUENCE</scope>
    <source>
        <strain evidence="9">CCC161011</strain>
    </source>
</reference>
<evidence type="ECO:0000313" key="9">
    <source>
        <dbReference type="EMBL" id="KAF7328583.1"/>
    </source>
</evidence>
<dbReference type="SUPFAM" id="SSF50630">
    <property type="entry name" value="Acid proteases"/>
    <property type="match status" value="1"/>
</dbReference>
<dbReference type="FunFam" id="1.10.340.70:FF:000001">
    <property type="entry name" value="Retrovirus-related Pol polyprotein from transposon gypsy-like Protein"/>
    <property type="match status" value="1"/>
</dbReference>
<keyword evidence="5" id="KW-0694">RNA-binding</keyword>
<evidence type="ECO:0000259" key="8">
    <source>
        <dbReference type="PROSITE" id="PS50994"/>
    </source>
</evidence>
<evidence type="ECO:0000256" key="2">
    <source>
        <dbReference type="ARBA" id="ARBA00022695"/>
    </source>
</evidence>
<keyword evidence="1" id="KW-0808">Transferase</keyword>
<dbReference type="InterPro" id="IPR043502">
    <property type="entry name" value="DNA/RNA_pol_sf"/>
</dbReference>
<keyword evidence="3" id="KW-0540">Nuclease</keyword>
<sequence length="1775" mass="198435">MQPAFFALEVKQRLQIKRPDNHPEDPYALTDLLEAAEFVIAGGGTSAALVASVAPSSITLPAPIEVKPDPGIAALVGTVAELIKVLATQNNSSSTGAASSSPKKPRSDGCGYCSDLDHFINQCQRVLEDIRAGKCRRNTDGRVVLPSGAFVPRTIQGKDLRTRIEEWHRQNPGQLATAQLLVEVAVDHLSANPAYSPAPAQRTFTLSAEDRIQMLEMEINAIRTRSQAKRALEANNRDEEPERTIPPPNTRAAASPKAPAAADVAPPAKATVTPAPKAPQHPFSDARDAAYAPPKERNFGIPPPKPSGPAYRTSAPVYNEKDATAVFDASLDSPVTITQRQLLSIAPEFFHGISDPLPFVDELDTLEQQRARDAQITAMFDSLPASYVQSAQSNLPAGGFIVPDPYSVYYDTGSVPDDLIVSMESSAIRSILPIIDNREQVECIVDGGSQINAMSEAICHELALSYDPRVVLRMQSANGAITPSLGLARNVPFRIGDITLYLQVHVVRNPAYDVLLGRPFDVLTQSVVRNFANEDQTITICDPNSGRLATVPTVSSRPSSPSLPGFSQLEELICDQGELALVIVRDPNNPGEFIIKATSALEPDNLAQLQHTYLSACTNLGHDTVTVLYSHIVAQPTHPPVHDTTHGSNSIPIFSVSNSNSTPSPHSTSALPPLVEVFAKKRYKPVSQKIRPVLGTLPDKFRIERHIHGDPLADMPKLNPNPLPFAPTGRYTAERRDLLDAAHSGDFLWPAERALMHDFMCLHNGAFAWQDSERGRFRTDFFPPIDIPVMPHMPWIQRNIPTPPGIYDEVCKIIRTKIEAGVYEPSNSSYRSRWFCVVKKDGTSLRLVHSLEPLNAVTIQHSGVTPFTDQLAEHFAGRACGAMLDLYVGYDERLLSPSSRDFTTFQTPYGALRLVTLPMGWTNSVPIFHDDVTFILQPEIPEYTIPYIDDIPGRGPASRYQQEDGSYETIPENNGIRRFIWEHFNNLNRIVQRMKYCGGTFSGLKLILCAETIIVVGHVCTPAGRIPDPKRVAKIVNWGPCKDLSEVRAFLGTIGVVRIFIRNFAHRSHALTLLTRKHMPFIFGPAQIAAQEDLKQALLTSSALRPLVYNSSAPVILGVDTSPIAVGFLLAQCDPDNLARRYYARFGSITLNDREARFSQPKLELYGLFRALRSWKTYLIGLRNLVVELDARYVKGMLANPDLAPSASINRWILAILTFHFTIVHVPGILHGPDGLSRRPAQPGDEPEPDDGFEDWLDQVHGFMHMINDSPYVVRPQHTVAIFAADIAPDNQDPPPSLSYDIVPRTDSARLADTRIDLVRIWHNNLERPRDMSDEQYQSFVRYCMEFYLADTQLWRKDPQSRHKLVVPTHRRLFILRSAHDDVGHKGFYATRALLSERFWWPYMANDINWWIHTCHLCQLRQTRKILIPPTVAVPAPIFAKVYMDTMHMPSSGGFKYVVQGRCSLTHYPEFRMLRRETANSIGDWIFQDIICRWGTLVEIVTDNGTPFLKALAYLESKYHVKHIRISGYNSRANGLVERPHFDVRESLFKAADGDQSRWHTATYSVFWADRVTVRRRMGCSPYFAVTGTHPLLPLEISEATYLLPPPESILSTTELIACRAIALQKRREHLSQLHSDVYKARLHAAARFEREHTSTIRDYGFKRGDLVLMRNTAIEKSLSKKMRKRYLGPLIVISRNLGGAYILCELDGAVFHRPIAAYRVIPYFARVSIPLPPLHDFIDIDTERLRELEQSTLTDPEELEFERTEPPQPPDDES</sequence>
<dbReference type="GO" id="GO:0016779">
    <property type="term" value="F:nucleotidyltransferase activity"/>
    <property type="evidence" value="ECO:0007669"/>
    <property type="project" value="UniProtKB-KW"/>
</dbReference>
<dbReference type="SUPFAM" id="SSF56672">
    <property type="entry name" value="DNA/RNA polymerases"/>
    <property type="match status" value="1"/>
</dbReference>
<accession>A0A8H6U279</accession>
<evidence type="ECO:0000256" key="4">
    <source>
        <dbReference type="ARBA" id="ARBA00022759"/>
    </source>
</evidence>
<keyword evidence="2" id="KW-0548">Nucleotidyltransferase</keyword>
<evidence type="ECO:0000256" key="7">
    <source>
        <dbReference type="SAM" id="MobiDB-lite"/>
    </source>
</evidence>
<dbReference type="GO" id="GO:0005634">
    <property type="term" value="C:nucleus"/>
    <property type="evidence" value="ECO:0007669"/>
    <property type="project" value="UniProtKB-ARBA"/>
</dbReference>
<dbReference type="Pfam" id="PF17919">
    <property type="entry name" value="RT_RNaseH_2"/>
    <property type="match status" value="1"/>
</dbReference>
<proteinExistence type="predicted"/>
<keyword evidence="10" id="KW-1185">Reference proteome</keyword>